<comment type="caution">
    <text evidence="2">The sequence shown here is derived from an EMBL/GenBank/DDBJ whole genome shotgun (WGS) entry which is preliminary data.</text>
</comment>
<evidence type="ECO:0000313" key="2">
    <source>
        <dbReference type="EMBL" id="GAB1254567.1"/>
    </source>
</evidence>
<dbReference type="EMBL" id="BAAFSG010000001">
    <property type="protein sequence ID" value="GAB1254567.1"/>
    <property type="molecule type" value="Genomic_DNA"/>
</dbReference>
<evidence type="ECO:0008006" key="4">
    <source>
        <dbReference type="Google" id="ProtNLM"/>
    </source>
</evidence>
<accession>A0ABQ0EAD4</accession>
<gene>
    <name evidence="2" type="ORF">Defa_20540</name>
</gene>
<keyword evidence="3" id="KW-1185">Reference proteome</keyword>
<evidence type="ECO:0000256" key="1">
    <source>
        <dbReference type="SAM" id="MobiDB-lite"/>
    </source>
</evidence>
<sequence>MATAIWPLVLPQAPQRNGWKDSAPNDLIRTDMDTGSAKVRRRGGDGQWKCTAMYVLTSAQREVLRAFAYDTIKGGALCFDWPHPTRGMVRAEIIGGTDSLYDESLWGNTNAWQVTLSLGYWPDAPLT</sequence>
<dbReference type="RefSeq" id="WP_407844821.1">
    <property type="nucleotide sequence ID" value="NZ_BAAFSG010000001.1"/>
</dbReference>
<feature type="region of interest" description="Disordered" evidence="1">
    <location>
        <begin position="20"/>
        <end position="41"/>
    </location>
</feature>
<protein>
    <recommendedName>
        <fullName evidence="4">Phage tail protein</fullName>
    </recommendedName>
</protein>
<dbReference type="Proteomes" id="UP001628192">
    <property type="component" value="Unassembled WGS sequence"/>
</dbReference>
<evidence type="ECO:0000313" key="3">
    <source>
        <dbReference type="Proteomes" id="UP001628192"/>
    </source>
</evidence>
<proteinExistence type="predicted"/>
<reference evidence="2 3" key="1">
    <citation type="journal article" date="2025" name="Int. J. Syst. Evol. Microbiol.">
        <title>Desulfovibrio falkowii sp. nov., Porphyromonas miyakawae sp. nov., Mediterraneibacter flintii sp. nov. and Owariibacterium komagatae gen. nov., sp. nov., isolated from human faeces.</title>
        <authorList>
            <person name="Hamaguchi T."/>
            <person name="Ohara M."/>
            <person name="Hisatomi A."/>
            <person name="Sekiguchi K."/>
            <person name="Takeda J.I."/>
            <person name="Ueyama J."/>
            <person name="Ito M."/>
            <person name="Nishiwaki H."/>
            <person name="Ogi T."/>
            <person name="Hirayama M."/>
            <person name="Ohkuma M."/>
            <person name="Sakamoto M."/>
            <person name="Ohno K."/>
        </authorList>
    </citation>
    <scope>NUCLEOTIDE SEQUENCE [LARGE SCALE GENOMIC DNA]</scope>
    <source>
        <strain evidence="2 3">13CB8C</strain>
    </source>
</reference>
<organism evidence="2 3">
    <name type="scientific">Desulfovibrio falkowii</name>
    <dbReference type="NCBI Taxonomy" id="3136602"/>
    <lineage>
        <taxon>Bacteria</taxon>
        <taxon>Pseudomonadati</taxon>
        <taxon>Thermodesulfobacteriota</taxon>
        <taxon>Desulfovibrionia</taxon>
        <taxon>Desulfovibrionales</taxon>
        <taxon>Desulfovibrionaceae</taxon>
        <taxon>Desulfovibrio</taxon>
    </lineage>
</organism>
<name>A0ABQ0EAD4_9BACT</name>